<sequence length="70" mass="7828">MSSVLDKILGLKKELQYTVICTNGKIYVVQAKLVEPLHSIQDILSYLNLSAEDVKSISRTYGDDSEPNQN</sequence>
<name>A0A0F9EVM5_9ZZZZ</name>
<dbReference type="EMBL" id="LAZR01025955">
    <property type="protein sequence ID" value="KKL70246.1"/>
    <property type="molecule type" value="Genomic_DNA"/>
</dbReference>
<gene>
    <name evidence="1" type="ORF">LCGC14_2106820</name>
</gene>
<organism evidence="1">
    <name type="scientific">marine sediment metagenome</name>
    <dbReference type="NCBI Taxonomy" id="412755"/>
    <lineage>
        <taxon>unclassified sequences</taxon>
        <taxon>metagenomes</taxon>
        <taxon>ecological metagenomes</taxon>
    </lineage>
</organism>
<protein>
    <submittedName>
        <fullName evidence="1">Uncharacterized protein</fullName>
    </submittedName>
</protein>
<dbReference type="AlphaFoldDB" id="A0A0F9EVM5"/>
<proteinExistence type="predicted"/>
<reference evidence="1" key="1">
    <citation type="journal article" date="2015" name="Nature">
        <title>Complex archaea that bridge the gap between prokaryotes and eukaryotes.</title>
        <authorList>
            <person name="Spang A."/>
            <person name="Saw J.H."/>
            <person name="Jorgensen S.L."/>
            <person name="Zaremba-Niedzwiedzka K."/>
            <person name="Martijn J."/>
            <person name="Lind A.E."/>
            <person name="van Eijk R."/>
            <person name="Schleper C."/>
            <person name="Guy L."/>
            <person name="Ettema T.J."/>
        </authorList>
    </citation>
    <scope>NUCLEOTIDE SEQUENCE</scope>
</reference>
<evidence type="ECO:0000313" key="1">
    <source>
        <dbReference type="EMBL" id="KKL70246.1"/>
    </source>
</evidence>
<accession>A0A0F9EVM5</accession>
<comment type="caution">
    <text evidence="1">The sequence shown here is derived from an EMBL/GenBank/DDBJ whole genome shotgun (WGS) entry which is preliminary data.</text>
</comment>